<feature type="non-terminal residue" evidence="2">
    <location>
        <position position="77"/>
    </location>
</feature>
<dbReference type="PROSITE" id="PS50097">
    <property type="entry name" value="BTB"/>
    <property type="match status" value="1"/>
</dbReference>
<dbReference type="AlphaFoldDB" id="A0AAV5TSC2"/>
<dbReference type="PANTHER" id="PTHR47022:SF1">
    <property type="entry name" value="BTB AND MATH DOMAIN-CONTAINING PROTEIN 36-RELATED"/>
    <property type="match status" value="1"/>
</dbReference>
<feature type="non-terminal residue" evidence="2">
    <location>
        <position position="1"/>
    </location>
</feature>
<proteinExistence type="predicted"/>
<dbReference type="Gene3D" id="3.30.710.10">
    <property type="entry name" value="Potassium Channel Kv1.1, Chain A"/>
    <property type="match status" value="1"/>
</dbReference>
<dbReference type="Pfam" id="PF00651">
    <property type="entry name" value="BTB"/>
    <property type="match status" value="1"/>
</dbReference>
<name>A0AAV5TSC2_9BILA</name>
<protein>
    <recommendedName>
        <fullName evidence="1">BTB domain-containing protein</fullName>
    </recommendedName>
</protein>
<dbReference type="CDD" id="cd18186">
    <property type="entry name" value="BTB_POZ_ZBTB_KLHL-like"/>
    <property type="match status" value="1"/>
</dbReference>
<dbReference type="SUPFAM" id="SSF54695">
    <property type="entry name" value="POZ domain"/>
    <property type="match status" value="1"/>
</dbReference>
<feature type="domain" description="BTB" evidence="1">
    <location>
        <begin position="38"/>
        <end position="77"/>
    </location>
</feature>
<keyword evidence="3" id="KW-1185">Reference proteome</keyword>
<dbReference type="InterPro" id="IPR011333">
    <property type="entry name" value="SKP1/BTB/POZ_sf"/>
</dbReference>
<evidence type="ECO:0000259" key="1">
    <source>
        <dbReference type="PROSITE" id="PS50097"/>
    </source>
</evidence>
<sequence>KRGSSRTTRSLLIHFYLSNFKGFRKLRHFDFTDSNKAYDVVLIIQGKKLYLNKQMLSLHSPVFHTMFSSNFDEKNKK</sequence>
<dbReference type="Proteomes" id="UP001432027">
    <property type="component" value="Unassembled WGS sequence"/>
</dbReference>
<gene>
    <name evidence="2" type="ORF">PENTCL1PPCAC_19307</name>
</gene>
<reference evidence="2" key="1">
    <citation type="submission" date="2023-10" db="EMBL/GenBank/DDBJ databases">
        <title>Genome assembly of Pristionchus species.</title>
        <authorList>
            <person name="Yoshida K."/>
            <person name="Sommer R.J."/>
        </authorList>
    </citation>
    <scope>NUCLEOTIDE SEQUENCE</scope>
    <source>
        <strain evidence="2">RS0144</strain>
    </source>
</reference>
<organism evidence="2 3">
    <name type="scientific">Pristionchus entomophagus</name>
    <dbReference type="NCBI Taxonomy" id="358040"/>
    <lineage>
        <taxon>Eukaryota</taxon>
        <taxon>Metazoa</taxon>
        <taxon>Ecdysozoa</taxon>
        <taxon>Nematoda</taxon>
        <taxon>Chromadorea</taxon>
        <taxon>Rhabditida</taxon>
        <taxon>Rhabditina</taxon>
        <taxon>Diplogasteromorpha</taxon>
        <taxon>Diplogasteroidea</taxon>
        <taxon>Neodiplogasteridae</taxon>
        <taxon>Pristionchus</taxon>
    </lineage>
</organism>
<dbReference type="InterPro" id="IPR000210">
    <property type="entry name" value="BTB/POZ_dom"/>
</dbReference>
<accession>A0AAV5TSC2</accession>
<dbReference type="PANTHER" id="PTHR47022">
    <property type="entry name" value="BTB AND MATH DOMAIN-CONTAINING PROTEIN 36-RELATED"/>
    <property type="match status" value="1"/>
</dbReference>
<dbReference type="EMBL" id="BTSX01000004">
    <property type="protein sequence ID" value="GMS97132.1"/>
    <property type="molecule type" value="Genomic_DNA"/>
</dbReference>
<evidence type="ECO:0000313" key="3">
    <source>
        <dbReference type="Proteomes" id="UP001432027"/>
    </source>
</evidence>
<comment type="caution">
    <text evidence="2">The sequence shown here is derived from an EMBL/GenBank/DDBJ whole genome shotgun (WGS) entry which is preliminary data.</text>
</comment>
<evidence type="ECO:0000313" key="2">
    <source>
        <dbReference type="EMBL" id="GMS97132.1"/>
    </source>
</evidence>